<dbReference type="RefSeq" id="WP_013320980.1">
    <property type="nucleotide sequence ID" value="NC_014501.1"/>
</dbReference>
<gene>
    <name evidence="1" type="ordered locus">Cyan7822_0850</name>
</gene>
<dbReference type="HOGENOM" id="CLU_1298573_0_0_3"/>
<dbReference type="KEGG" id="cyj:Cyan7822_0850"/>
<sequence length="214" mass="22636">MSSYTRGKLRDVLTFVLLYDTPVNIYYNWSAKDIATLAGVSKSDLTSHLGHLTTVANTSIVIVGASSPKPPTVKKNINRNPTAKQQGSVSTFCARASLNTALVNGWKLAGHGRVTSIKNNARTVTALAGISNGAVYASPMNAGDYADYKTELALIDPATINTANERNLIVRGASRPRAAHATKTLADGSTISGYYSPDAPILANGWTPDSPEIT</sequence>
<dbReference type="STRING" id="497965.Cyan7822_0850"/>
<name>E0UCB3_GLOV7</name>
<dbReference type="OrthoDB" id="512450at2"/>
<protein>
    <submittedName>
        <fullName evidence="1">Uncharacterized protein</fullName>
    </submittedName>
</protein>
<keyword evidence="2" id="KW-1185">Reference proteome</keyword>
<dbReference type="Proteomes" id="UP000008206">
    <property type="component" value="Chromosome"/>
</dbReference>
<proteinExistence type="predicted"/>
<reference evidence="2" key="1">
    <citation type="journal article" date="2011" name="MBio">
        <title>Novel metabolic attributes of the genus Cyanothece, comprising a group of unicellular nitrogen-fixing Cyanobacteria.</title>
        <authorList>
            <person name="Bandyopadhyay A."/>
            <person name="Elvitigala T."/>
            <person name="Welsh E."/>
            <person name="Stockel J."/>
            <person name="Liberton M."/>
            <person name="Min H."/>
            <person name="Sherman L.A."/>
            <person name="Pakrasi H.B."/>
        </authorList>
    </citation>
    <scope>NUCLEOTIDE SEQUENCE [LARGE SCALE GENOMIC DNA]</scope>
    <source>
        <strain evidence="2">PCC 7822</strain>
    </source>
</reference>
<dbReference type="EMBL" id="CP002198">
    <property type="protein sequence ID" value="ADN12870.1"/>
    <property type="molecule type" value="Genomic_DNA"/>
</dbReference>
<dbReference type="eggNOG" id="ENOG50342ZW">
    <property type="taxonomic scope" value="Bacteria"/>
</dbReference>
<dbReference type="AlphaFoldDB" id="E0UCB3"/>
<evidence type="ECO:0000313" key="1">
    <source>
        <dbReference type="EMBL" id="ADN12870.1"/>
    </source>
</evidence>
<accession>E0UCB3</accession>
<evidence type="ECO:0000313" key="2">
    <source>
        <dbReference type="Proteomes" id="UP000008206"/>
    </source>
</evidence>
<organism evidence="1 2">
    <name type="scientific">Gloeothece verrucosa (strain PCC 7822)</name>
    <name type="common">Cyanothece sp. (strain PCC 7822)</name>
    <dbReference type="NCBI Taxonomy" id="497965"/>
    <lineage>
        <taxon>Bacteria</taxon>
        <taxon>Bacillati</taxon>
        <taxon>Cyanobacteriota</taxon>
        <taxon>Cyanophyceae</taxon>
        <taxon>Oscillatoriophycideae</taxon>
        <taxon>Chroococcales</taxon>
        <taxon>Aphanothecaceae</taxon>
        <taxon>Gloeothece</taxon>
        <taxon>Gloeothece verrucosa</taxon>
    </lineage>
</organism>